<dbReference type="RefSeq" id="WP_344169573.1">
    <property type="nucleotide sequence ID" value="NZ_BAAABV010000032.1"/>
</dbReference>
<feature type="region of interest" description="Disordered" evidence="1">
    <location>
        <begin position="281"/>
        <end position="384"/>
    </location>
</feature>
<keyword evidence="3" id="KW-1185">Reference proteome</keyword>
<accession>A0ABP3FQL2</accession>
<dbReference type="EMBL" id="BAAABV010000032">
    <property type="protein sequence ID" value="GAA0323554.1"/>
    <property type="molecule type" value="Genomic_DNA"/>
</dbReference>
<gene>
    <name evidence="2" type="ORF">GCM10010302_73400</name>
</gene>
<evidence type="ECO:0000256" key="1">
    <source>
        <dbReference type="SAM" id="MobiDB-lite"/>
    </source>
</evidence>
<protein>
    <submittedName>
        <fullName evidence="2">Uncharacterized protein</fullName>
    </submittedName>
</protein>
<sequence length="384" mass="41368">MSEALRPTLEEIELAKRLQAEHLGRQPGSAAEARKVISQIYADWHARKGLEESTPNPGSLLEYVEAVAKDAGVTNEDRGDVRALWSWRSQPEGADREIPHRYLAQACGRTRGYQVLEDSPAGQQLDGYWLGDDQVRNTLVRSYGMKLDDVKASADKAWDGVSARYIGEARGTVAVFAAEIGEKSILGGTELPVVMDNELVGKDGLQFPIEFPHPSHLPADMRDLLADPAVRAVLRREHYDPEHTTPQQFAAKLAAFDLPEHLRPARTAAVAQLNTAPDYAGLTGPAAEAAGPELTEPETLQPGSHPRFQDPELAEPASDQPASVPATPAQPEPRVPVHGASFLPGSTVPRTLTVPPRPAPAVASTHGVMNPAVEAAPKAPEIDQ</sequence>
<comment type="caution">
    <text evidence="2">The sequence shown here is derived from an EMBL/GenBank/DDBJ whole genome shotgun (WGS) entry which is preliminary data.</text>
</comment>
<name>A0ABP3FQL2_9ACTN</name>
<organism evidence="2 3">
    <name type="scientific">Streptomyces polychromogenes</name>
    <dbReference type="NCBI Taxonomy" id="67342"/>
    <lineage>
        <taxon>Bacteria</taxon>
        <taxon>Bacillati</taxon>
        <taxon>Actinomycetota</taxon>
        <taxon>Actinomycetes</taxon>
        <taxon>Kitasatosporales</taxon>
        <taxon>Streptomycetaceae</taxon>
        <taxon>Streptomyces</taxon>
    </lineage>
</organism>
<reference evidence="3" key="1">
    <citation type="journal article" date="2019" name="Int. J. Syst. Evol. Microbiol.">
        <title>The Global Catalogue of Microorganisms (GCM) 10K type strain sequencing project: providing services to taxonomists for standard genome sequencing and annotation.</title>
        <authorList>
            <consortium name="The Broad Institute Genomics Platform"/>
            <consortium name="The Broad Institute Genome Sequencing Center for Infectious Disease"/>
            <person name="Wu L."/>
            <person name="Ma J."/>
        </authorList>
    </citation>
    <scope>NUCLEOTIDE SEQUENCE [LARGE SCALE GENOMIC DNA]</scope>
    <source>
        <strain evidence="3">JCM 4505</strain>
    </source>
</reference>
<dbReference type="Proteomes" id="UP001501867">
    <property type="component" value="Unassembled WGS sequence"/>
</dbReference>
<evidence type="ECO:0000313" key="2">
    <source>
        <dbReference type="EMBL" id="GAA0323554.1"/>
    </source>
</evidence>
<evidence type="ECO:0000313" key="3">
    <source>
        <dbReference type="Proteomes" id="UP001501867"/>
    </source>
</evidence>
<proteinExistence type="predicted"/>